<keyword evidence="4 8" id="KW-0863">Zinc-finger</keyword>
<keyword evidence="12" id="KW-1185">Reference proteome</keyword>
<feature type="compositionally biased region" description="Polar residues" evidence="9">
    <location>
        <begin position="180"/>
        <end position="190"/>
    </location>
</feature>
<sequence length="763" mass="83252">MHTIFLLQAHPPPQYLQQDGVVMGPHHQSVPGVFGPCDGNFDKEKVSYDGPSPFNRGVRYEPDQQMMHGDSMPFNRGQLMMNNQNHHGRYDDPNPSRMMHQPNSNHQGNPPGGNYSHMPGYYGMGGGGGGGGVGPMTMQRPPMPSGCEGDVVQSQQQMHPHHMQQMMPHYYSPNQPPPNSMNYQPVQPTNGPGAYNGPPMLQEPSQQQQQQQQQQPPHPMNHQAVVTVQQRGGGQFIMPMPHPQMMAPQYVGQQVVPAGMHYPPAGVYMQPAIRPAVFVPRGEVGYAPMESSQPMMVPMPFVVHHMPPNQGPDQGQASYQQGIMEQQPPLTIEQFSEPEFGPTVTPVQPVRPMSMPPGMPNSIQPVMGMMPQPPQTPMHDPRSAASSIPPLVTPSGAYAPSPHPRMYGFPPNPMAPPFMMAPHFGVPHMIHSSPSRGRNSRTSSNFRGSSTYQNKNKPGGSPQSYSRQSSIAETSKDEPKAADVIASARAEVEKLSLKADEGTRVNSEPEPEPKADPEEQQAPEEQPMQDAAEQEQPENAEPEVPQKPEPQPESQPEPKPASSVEPPKEVTPLSSAGKTELEKRPPVPVVAVAPVVSVKPAAAAEVVQAKEKELNEEELPEKENQELRLKDAPQVVPVQPMQTSETPGTPVKLDCTFCRNLGLPEEVATSHVEYGPVKVSVVDCMSRVLIKRWAKRCVISTATRSSSSCSGGSVMVFTLRSKIRAPDGKVTCPELRKRTCSLCGATGENSHSAFFCPLKSQQP</sequence>
<dbReference type="EMBL" id="UZAH01025819">
    <property type="protein sequence ID" value="VDO71047.1"/>
    <property type="molecule type" value="Genomic_DNA"/>
</dbReference>
<dbReference type="GO" id="GO:0008270">
    <property type="term" value="F:zinc ion binding"/>
    <property type="evidence" value="ECO:0007669"/>
    <property type="project" value="UniProtKB-KW"/>
</dbReference>
<evidence type="ECO:0000313" key="11">
    <source>
        <dbReference type="EMBL" id="VDO71047.1"/>
    </source>
</evidence>
<evidence type="ECO:0000256" key="3">
    <source>
        <dbReference type="ARBA" id="ARBA00022723"/>
    </source>
</evidence>
<dbReference type="InterPro" id="IPR024161">
    <property type="entry name" value="Znf_nanos-typ"/>
</dbReference>
<dbReference type="Gene3D" id="4.10.60.30">
    <property type="entry name" value="Nanos, RNA-binding domain"/>
    <property type="match status" value="1"/>
</dbReference>
<feature type="compositionally biased region" description="Basic and acidic residues" evidence="9">
    <location>
        <begin position="494"/>
        <end position="503"/>
    </location>
</feature>
<dbReference type="WBParaSite" id="HPBE_0000712101-mRNA-1">
    <property type="protein sequence ID" value="HPBE_0000712101-mRNA-1"/>
    <property type="gene ID" value="HPBE_0000712101"/>
</dbReference>
<feature type="region of interest" description="Disordered" evidence="9">
    <location>
        <begin position="86"/>
        <end position="112"/>
    </location>
</feature>
<dbReference type="AlphaFoldDB" id="A0A3P7YEJ3"/>
<keyword evidence="6 8" id="KW-0810">Translation regulation</keyword>
<dbReference type="GO" id="GO:0006417">
    <property type="term" value="P:regulation of translation"/>
    <property type="evidence" value="ECO:0007669"/>
    <property type="project" value="UniProtKB-UniRule"/>
</dbReference>
<keyword evidence="2" id="KW-0963">Cytoplasm</keyword>
<name>A0A3P7YEJ3_HELPZ</name>
<feature type="region of interest" description="Disordered" evidence="9">
    <location>
        <begin position="167"/>
        <end position="221"/>
    </location>
</feature>
<organism evidence="11">
    <name type="scientific">Heligmosomoides polygyrus</name>
    <name type="common">Parasitic roundworm</name>
    <dbReference type="NCBI Taxonomy" id="6339"/>
    <lineage>
        <taxon>Eukaryota</taxon>
        <taxon>Metazoa</taxon>
        <taxon>Ecdysozoa</taxon>
        <taxon>Nematoda</taxon>
        <taxon>Chromadorea</taxon>
        <taxon>Rhabditida</taxon>
        <taxon>Rhabditina</taxon>
        <taxon>Rhabditomorpha</taxon>
        <taxon>Strongyloidea</taxon>
        <taxon>Heligmosomidae</taxon>
        <taxon>Heligmosomoides</taxon>
    </lineage>
</organism>
<keyword evidence="3" id="KW-0479">Metal-binding</keyword>
<evidence type="ECO:0000313" key="12">
    <source>
        <dbReference type="Proteomes" id="UP000050761"/>
    </source>
</evidence>
<feature type="compositionally biased region" description="Low complexity" evidence="9">
    <location>
        <begin position="153"/>
        <end position="162"/>
    </location>
</feature>
<dbReference type="PROSITE" id="PS51522">
    <property type="entry name" value="ZF_NANOS"/>
    <property type="match status" value="1"/>
</dbReference>
<evidence type="ECO:0000256" key="1">
    <source>
        <dbReference type="ARBA" id="ARBA00004496"/>
    </source>
</evidence>
<protein>
    <submittedName>
        <fullName evidence="13">Nanos-type domain-containing protein</fullName>
    </submittedName>
</protein>
<dbReference type="InterPro" id="IPR038129">
    <property type="entry name" value="Nanos_sf"/>
</dbReference>
<keyword evidence="7 8" id="KW-0694">RNA-binding</keyword>
<proteinExistence type="inferred from homology"/>
<feature type="compositionally biased region" description="Pro residues" evidence="9">
    <location>
        <begin position="545"/>
        <end position="559"/>
    </location>
</feature>
<reference evidence="13" key="2">
    <citation type="submission" date="2019-09" db="UniProtKB">
        <authorList>
            <consortium name="WormBaseParasite"/>
        </authorList>
    </citation>
    <scope>IDENTIFICATION</scope>
</reference>
<evidence type="ECO:0000256" key="8">
    <source>
        <dbReference type="PROSITE-ProRule" id="PRU00855"/>
    </source>
</evidence>
<evidence type="ECO:0000256" key="6">
    <source>
        <dbReference type="ARBA" id="ARBA00022845"/>
    </source>
</evidence>
<dbReference type="GO" id="GO:0005737">
    <property type="term" value="C:cytoplasm"/>
    <property type="evidence" value="ECO:0007669"/>
    <property type="project" value="UniProtKB-SubCell"/>
</dbReference>
<comment type="similarity">
    <text evidence="8">Belongs to the nanos family.</text>
</comment>
<feature type="domain" description="Nanos-type" evidence="10">
    <location>
        <begin position="654"/>
        <end position="758"/>
    </location>
</feature>
<feature type="region of interest" description="Disordered" evidence="9">
    <location>
        <begin position="372"/>
        <end position="397"/>
    </location>
</feature>
<reference evidence="11 12" key="1">
    <citation type="submission" date="2018-11" db="EMBL/GenBank/DDBJ databases">
        <authorList>
            <consortium name="Pathogen Informatics"/>
        </authorList>
    </citation>
    <scope>NUCLEOTIDE SEQUENCE [LARGE SCALE GENOMIC DNA]</scope>
</reference>
<evidence type="ECO:0000256" key="7">
    <source>
        <dbReference type="ARBA" id="ARBA00022884"/>
    </source>
</evidence>
<comment type="subcellular location">
    <subcellularLocation>
        <location evidence="1">Cytoplasm</location>
    </subcellularLocation>
</comment>
<evidence type="ECO:0000313" key="13">
    <source>
        <dbReference type="WBParaSite" id="HPBE_0000712101-mRNA-1"/>
    </source>
</evidence>
<dbReference type="GO" id="GO:0003723">
    <property type="term" value="F:RNA binding"/>
    <property type="evidence" value="ECO:0007669"/>
    <property type="project" value="UniProtKB-UniRule"/>
</dbReference>
<keyword evidence="5" id="KW-0862">Zinc</keyword>
<feature type="region of interest" description="Disordered" evidence="9">
    <location>
        <begin position="494"/>
        <end position="584"/>
    </location>
</feature>
<evidence type="ECO:0000256" key="4">
    <source>
        <dbReference type="ARBA" id="ARBA00022771"/>
    </source>
</evidence>
<feature type="region of interest" description="Disordered" evidence="9">
    <location>
        <begin position="429"/>
        <end position="481"/>
    </location>
</feature>
<feature type="compositionally biased region" description="Acidic residues" evidence="9">
    <location>
        <begin position="532"/>
        <end position="541"/>
    </location>
</feature>
<evidence type="ECO:0000256" key="2">
    <source>
        <dbReference type="ARBA" id="ARBA00022490"/>
    </source>
</evidence>
<feature type="compositionally biased region" description="Low complexity" evidence="9">
    <location>
        <begin position="206"/>
        <end position="215"/>
    </location>
</feature>
<evidence type="ECO:0000256" key="9">
    <source>
        <dbReference type="SAM" id="MobiDB-lite"/>
    </source>
</evidence>
<accession>A0A3P7YEJ3</accession>
<dbReference type="OrthoDB" id="5870823at2759"/>
<feature type="region of interest" description="Disordered" evidence="9">
    <location>
        <begin position="143"/>
        <end position="162"/>
    </location>
</feature>
<feature type="compositionally biased region" description="Polar residues" evidence="9">
    <location>
        <begin position="432"/>
        <end position="473"/>
    </location>
</feature>
<dbReference type="PANTHER" id="PTHR12887">
    <property type="entry name" value="NANOS PROTEIN"/>
    <property type="match status" value="1"/>
</dbReference>
<dbReference type="Proteomes" id="UP000050761">
    <property type="component" value="Unassembled WGS sequence"/>
</dbReference>
<evidence type="ECO:0000256" key="5">
    <source>
        <dbReference type="ARBA" id="ARBA00022833"/>
    </source>
</evidence>
<dbReference type="InterPro" id="IPR008705">
    <property type="entry name" value="Nanos/Xcar2"/>
</dbReference>
<gene>
    <name evidence="11" type="ORF">HPBE_LOCUS7122</name>
</gene>
<dbReference type="Pfam" id="PF05741">
    <property type="entry name" value="zf-nanos"/>
    <property type="match status" value="1"/>
</dbReference>
<evidence type="ECO:0000259" key="10">
    <source>
        <dbReference type="PROSITE" id="PS51522"/>
    </source>
</evidence>